<sequence>MVESSTAKAAEMAARLDGEHRWAVTGTPISRGLEDLQGLMLFLRAAPWGSAKWWRAAVQGPAEAGDPAAQQRLVELLSPSAGGLLWRSSKRDVAAELGLPPQHKHRTPLELSAVERHFYNLQHQQCKASAYGVLSGLALDPGRDDKESRRALTVREEKKLLGPLLRLRQACCHPQVGSGGIRSLADAGGLKNPMTMGEILEVLVAKAKVEAEESMRALMLALNGIAACMILEGDPARAVSTYREALATAEEHSAELQADSLQRLHAIHNLGLLLEEGVSGAPRTLRDSELRKQEAEIRSK</sequence>
<dbReference type="InterPro" id="IPR048686">
    <property type="entry name" value="SHPRH_helical_1st"/>
</dbReference>
<dbReference type="Pfam" id="PF21325">
    <property type="entry name" value="SHPRH_helical-1st"/>
    <property type="match status" value="1"/>
</dbReference>
<name>A0A061SNK8_9CHLO</name>
<feature type="domain" description="E3 ubiquitin-protein ligase SHPRH first helical" evidence="2">
    <location>
        <begin position="196"/>
        <end position="290"/>
    </location>
</feature>
<evidence type="ECO:0000259" key="1">
    <source>
        <dbReference type="Pfam" id="PF00176"/>
    </source>
</evidence>
<protein>
    <submittedName>
        <fullName evidence="3">E3 ubiquitin-protein ligase SHPRH</fullName>
    </submittedName>
</protein>
<accession>A0A061SNK8</accession>
<evidence type="ECO:0000259" key="2">
    <source>
        <dbReference type="Pfam" id="PF21325"/>
    </source>
</evidence>
<feature type="non-terminal residue" evidence="3">
    <location>
        <position position="300"/>
    </location>
</feature>
<dbReference type="PANTHER" id="PTHR45865:SF1">
    <property type="entry name" value="E3 UBIQUITIN-PROTEIN LIGASE SHPRH"/>
    <property type="match status" value="1"/>
</dbReference>
<dbReference type="InterPro" id="IPR027417">
    <property type="entry name" value="P-loop_NTPase"/>
</dbReference>
<dbReference type="SUPFAM" id="SSF52540">
    <property type="entry name" value="P-loop containing nucleoside triphosphate hydrolases"/>
    <property type="match status" value="1"/>
</dbReference>
<reference evidence="3" key="1">
    <citation type="submission" date="2014-05" db="EMBL/GenBank/DDBJ databases">
        <title>The transcriptome of the halophilic microalga Tetraselmis sp. GSL018 isolated from the Great Salt Lake, Utah.</title>
        <authorList>
            <person name="Jinkerson R.E."/>
            <person name="D'Adamo S."/>
            <person name="Posewitz M.C."/>
        </authorList>
    </citation>
    <scope>NUCLEOTIDE SEQUENCE</scope>
    <source>
        <strain evidence="3">GSL018</strain>
    </source>
</reference>
<dbReference type="EMBL" id="GBEZ01000416">
    <property type="protein sequence ID" value="JAC84470.1"/>
    <property type="molecule type" value="Transcribed_RNA"/>
</dbReference>
<organism evidence="3">
    <name type="scientific">Tetraselmis sp. GSL018</name>
    <dbReference type="NCBI Taxonomy" id="582737"/>
    <lineage>
        <taxon>Eukaryota</taxon>
        <taxon>Viridiplantae</taxon>
        <taxon>Chlorophyta</taxon>
        <taxon>core chlorophytes</taxon>
        <taxon>Chlorodendrophyceae</taxon>
        <taxon>Chlorodendrales</taxon>
        <taxon>Chlorodendraceae</taxon>
        <taxon>Tetraselmis</taxon>
    </lineage>
</organism>
<dbReference type="InterPro" id="IPR038718">
    <property type="entry name" value="SNF2-like_sf"/>
</dbReference>
<gene>
    <name evidence="3" type="primary">SHPRH</name>
    <name evidence="3" type="ORF">TSPGSL018_899</name>
</gene>
<dbReference type="InterPro" id="IPR000330">
    <property type="entry name" value="SNF2_N"/>
</dbReference>
<evidence type="ECO:0000313" key="3">
    <source>
        <dbReference type="EMBL" id="JAC84470.1"/>
    </source>
</evidence>
<dbReference type="PANTHER" id="PTHR45865">
    <property type="entry name" value="E3 UBIQUITIN-PROTEIN LIGASE SHPRH FAMILY MEMBER"/>
    <property type="match status" value="1"/>
</dbReference>
<dbReference type="GO" id="GO:0005524">
    <property type="term" value="F:ATP binding"/>
    <property type="evidence" value="ECO:0007669"/>
    <property type="project" value="InterPro"/>
</dbReference>
<dbReference type="AlphaFoldDB" id="A0A061SNK8"/>
<feature type="domain" description="SNF2 N-terminal" evidence="1">
    <location>
        <begin position="1"/>
        <end position="175"/>
    </location>
</feature>
<proteinExistence type="predicted"/>
<dbReference type="InterPro" id="IPR052583">
    <property type="entry name" value="ATP-helicase/E3_Ub-Ligase"/>
</dbReference>
<dbReference type="Gene3D" id="3.40.50.10810">
    <property type="entry name" value="Tandem AAA-ATPase domain"/>
    <property type="match status" value="1"/>
</dbReference>
<dbReference type="Pfam" id="PF00176">
    <property type="entry name" value="SNF2-rel_dom"/>
    <property type="match status" value="1"/>
</dbReference>